<keyword evidence="3" id="KW-0805">Transcription regulation</keyword>
<keyword evidence="4" id="KW-0804">Transcription</keyword>
<keyword evidence="2" id="KW-0418">Kinase</keyword>
<dbReference type="InterPro" id="IPR005561">
    <property type="entry name" value="ANTAR"/>
</dbReference>
<keyword evidence="6" id="KW-1185">Reference proteome</keyword>
<dbReference type="InterPro" id="IPR011006">
    <property type="entry name" value="CheY-like_superfamily"/>
</dbReference>
<dbReference type="AlphaFoldDB" id="A0A2S0WJN4"/>
<dbReference type="KEGG" id="aez:C3E78_04190"/>
<dbReference type="InterPro" id="IPR036388">
    <property type="entry name" value="WH-like_DNA-bd_sf"/>
</dbReference>
<dbReference type="EMBL" id="CP026952">
    <property type="protein sequence ID" value="AWB91484.1"/>
    <property type="molecule type" value="Genomic_DNA"/>
</dbReference>
<dbReference type="Gene3D" id="3.30.450.40">
    <property type="match status" value="1"/>
</dbReference>
<protein>
    <submittedName>
        <fullName evidence="5">Uncharacterized protein</fullName>
    </submittedName>
</protein>
<gene>
    <name evidence="5" type="ORF">C3E78_04190</name>
</gene>
<reference evidence="6" key="1">
    <citation type="submission" date="2018-01" db="EMBL/GenBank/DDBJ databases">
        <authorList>
            <person name="Li J."/>
        </authorList>
    </citation>
    <scope>NUCLEOTIDE SEQUENCE [LARGE SCALE GENOMIC DNA]</scope>
    <source>
        <strain evidence="6">592</strain>
    </source>
</reference>
<keyword evidence="1" id="KW-0808">Transferase</keyword>
<dbReference type="GO" id="GO:0016301">
    <property type="term" value="F:kinase activity"/>
    <property type="evidence" value="ECO:0007669"/>
    <property type="project" value="UniProtKB-KW"/>
</dbReference>
<accession>A0A2S0WJN4</accession>
<dbReference type="PROSITE" id="PS50921">
    <property type="entry name" value="ANTAR"/>
    <property type="match status" value="1"/>
</dbReference>
<evidence type="ECO:0000256" key="4">
    <source>
        <dbReference type="ARBA" id="ARBA00023163"/>
    </source>
</evidence>
<dbReference type="PIRSF" id="PIRSF036625">
    <property type="entry name" value="GAF_ANTAR"/>
    <property type="match status" value="1"/>
</dbReference>
<dbReference type="GO" id="GO:0003723">
    <property type="term" value="F:RNA binding"/>
    <property type="evidence" value="ECO:0007669"/>
    <property type="project" value="InterPro"/>
</dbReference>
<dbReference type="Proteomes" id="UP000244384">
    <property type="component" value="Chromosome"/>
</dbReference>
<dbReference type="SMART" id="SM01012">
    <property type="entry name" value="ANTAR"/>
    <property type="match status" value="1"/>
</dbReference>
<proteinExistence type="predicted"/>
<dbReference type="SUPFAM" id="SSF52172">
    <property type="entry name" value="CheY-like"/>
    <property type="match status" value="1"/>
</dbReference>
<evidence type="ECO:0000313" key="6">
    <source>
        <dbReference type="Proteomes" id="UP000244384"/>
    </source>
</evidence>
<dbReference type="Pfam" id="PF03861">
    <property type="entry name" value="ANTAR"/>
    <property type="match status" value="1"/>
</dbReference>
<dbReference type="InterPro" id="IPR012074">
    <property type="entry name" value="GAF_ANTAR"/>
</dbReference>
<dbReference type="SUPFAM" id="SSF55781">
    <property type="entry name" value="GAF domain-like"/>
    <property type="match status" value="1"/>
</dbReference>
<organism evidence="5 6">
    <name type="scientific">Aeromicrobium chenweiae</name>
    <dbReference type="NCBI Taxonomy" id="2079793"/>
    <lineage>
        <taxon>Bacteria</taxon>
        <taxon>Bacillati</taxon>
        <taxon>Actinomycetota</taxon>
        <taxon>Actinomycetes</taxon>
        <taxon>Propionibacteriales</taxon>
        <taxon>Nocardioidaceae</taxon>
        <taxon>Aeromicrobium</taxon>
    </lineage>
</organism>
<accession>A0A5F2ELM8</accession>
<dbReference type="Pfam" id="PF13185">
    <property type="entry name" value="GAF_2"/>
    <property type="match status" value="1"/>
</dbReference>
<name>A0A2S0WJN4_9ACTN</name>
<dbReference type="InterPro" id="IPR003018">
    <property type="entry name" value="GAF"/>
</dbReference>
<dbReference type="SMART" id="SM00065">
    <property type="entry name" value="GAF"/>
    <property type="match status" value="1"/>
</dbReference>
<dbReference type="Gene3D" id="1.10.10.10">
    <property type="entry name" value="Winged helix-like DNA-binding domain superfamily/Winged helix DNA-binding domain"/>
    <property type="match status" value="1"/>
</dbReference>
<dbReference type="InterPro" id="IPR029016">
    <property type="entry name" value="GAF-like_dom_sf"/>
</dbReference>
<sequence>MNRPRRGVRALHVLYPVEDVQIRVAQQRIVGENQNMFNDPAGDPFSRIARELTTEPGPTATYESATATAVAVVEGCDHAGITLVRKGRRIQTVAPTDDTASRADLLQQEVGEGPSRQSIGEHETVHADDLLVDDRWPQWSKQAADGLGIRSVLALQLFVGPREIGSLSLYSRTPGAFTPVQRATAQVLASHVAMAVAGAQEQQALESALVTRTIIGQAEGMLMQRLGITADQAFAALVRLSQARNRKLHLVAGDIVENGLRPDLLA</sequence>
<evidence type="ECO:0000256" key="3">
    <source>
        <dbReference type="ARBA" id="ARBA00023015"/>
    </source>
</evidence>
<evidence type="ECO:0000256" key="2">
    <source>
        <dbReference type="ARBA" id="ARBA00022777"/>
    </source>
</evidence>
<evidence type="ECO:0000313" key="5">
    <source>
        <dbReference type="EMBL" id="AWB91484.1"/>
    </source>
</evidence>
<evidence type="ECO:0000256" key="1">
    <source>
        <dbReference type="ARBA" id="ARBA00022679"/>
    </source>
</evidence>